<dbReference type="SUPFAM" id="SSF51230">
    <property type="entry name" value="Single hybrid motif"/>
    <property type="match status" value="1"/>
</dbReference>
<gene>
    <name evidence="2" type="ORF">HYY65_14495</name>
</gene>
<sequence length="252" mass="27352">MVAIFVVLLILFFLLMDSLVLRLKEGGLERAALWIAGGKEQPLPVPLAGGSAEGFEGFYLPPGLFLSSQHAWLNLLPSGKLKVGVDDFSRRILGRIDQVETPPVGTEVAAGEELFRIHQGTKSVAYASPAAGTVAAVNPFVLRDPRTVKRDPYGAGWILALKPADPSVPVRASRVGEEARSWLRSELTRFRDFLMAQTTPDEILGRTLADGGFLVDRSLENMGPGAWRRFEEEFLSARRGEGPGAEAGRASQ</sequence>
<dbReference type="GO" id="GO:0019464">
    <property type="term" value="P:glycine decarboxylation via glycine cleavage system"/>
    <property type="evidence" value="ECO:0007669"/>
    <property type="project" value="InterPro"/>
</dbReference>
<comment type="caution">
    <text evidence="2">The sequence shown here is derived from an EMBL/GenBank/DDBJ whole genome shotgun (WGS) entry which is preliminary data.</text>
</comment>
<dbReference type="GO" id="GO:0005960">
    <property type="term" value="C:glycine cleavage complex"/>
    <property type="evidence" value="ECO:0007669"/>
    <property type="project" value="InterPro"/>
</dbReference>
<dbReference type="GO" id="GO:0005829">
    <property type="term" value="C:cytosol"/>
    <property type="evidence" value="ECO:0007669"/>
    <property type="project" value="TreeGrafter"/>
</dbReference>
<reference evidence="2" key="1">
    <citation type="submission" date="2020-07" db="EMBL/GenBank/DDBJ databases">
        <title>Huge and variable diversity of episymbiotic CPR bacteria and DPANN archaea in groundwater ecosystems.</title>
        <authorList>
            <person name="He C.Y."/>
            <person name="Keren R."/>
            <person name="Whittaker M."/>
            <person name="Farag I.F."/>
            <person name="Doudna J."/>
            <person name="Cate J.H.D."/>
            <person name="Banfield J.F."/>
        </authorList>
    </citation>
    <scope>NUCLEOTIDE SEQUENCE</scope>
    <source>
        <strain evidence="2">NC_groundwater_717_Ag_S-0.2um_59_8</strain>
    </source>
</reference>
<dbReference type="Proteomes" id="UP000741360">
    <property type="component" value="Unassembled WGS sequence"/>
</dbReference>
<keyword evidence="1" id="KW-0450">Lipoyl</keyword>
<dbReference type="Pfam" id="PF01597">
    <property type="entry name" value="GCV_H"/>
    <property type="match status" value="1"/>
</dbReference>
<dbReference type="PANTHER" id="PTHR11715:SF3">
    <property type="entry name" value="GLYCINE CLEAVAGE SYSTEM H PROTEIN-RELATED"/>
    <property type="match status" value="1"/>
</dbReference>
<dbReference type="InterPro" id="IPR011053">
    <property type="entry name" value="Single_hybrid_motif"/>
</dbReference>
<evidence type="ECO:0000313" key="2">
    <source>
        <dbReference type="EMBL" id="MBI3016235.1"/>
    </source>
</evidence>
<dbReference type="Gene3D" id="2.40.50.100">
    <property type="match status" value="1"/>
</dbReference>
<proteinExistence type="predicted"/>
<name>A0A932GSK2_UNCTE</name>
<accession>A0A932GSK2</accession>
<evidence type="ECO:0008006" key="4">
    <source>
        <dbReference type="Google" id="ProtNLM"/>
    </source>
</evidence>
<dbReference type="InterPro" id="IPR002930">
    <property type="entry name" value="GCV_H"/>
</dbReference>
<evidence type="ECO:0000256" key="1">
    <source>
        <dbReference type="ARBA" id="ARBA00022823"/>
    </source>
</evidence>
<dbReference type="PANTHER" id="PTHR11715">
    <property type="entry name" value="GLYCINE CLEAVAGE SYSTEM H PROTEIN"/>
    <property type="match status" value="1"/>
</dbReference>
<evidence type="ECO:0000313" key="3">
    <source>
        <dbReference type="Proteomes" id="UP000741360"/>
    </source>
</evidence>
<dbReference type="CDD" id="cd06848">
    <property type="entry name" value="GCS_H"/>
    <property type="match status" value="1"/>
</dbReference>
<organism evidence="2 3">
    <name type="scientific">Tectimicrobiota bacterium</name>
    <dbReference type="NCBI Taxonomy" id="2528274"/>
    <lineage>
        <taxon>Bacteria</taxon>
        <taxon>Pseudomonadati</taxon>
        <taxon>Nitrospinota/Tectimicrobiota group</taxon>
        <taxon>Candidatus Tectimicrobiota</taxon>
    </lineage>
</organism>
<dbReference type="AlphaFoldDB" id="A0A932GSK2"/>
<dbReference type="EMBL" id="JACPSX010000280">
    <property type="protein sequence ID" value="MBI3016235.1"/>
    <property type="molecule type" value="Genomic_DNA"/>
</dbReference>
<dbReference type="GO" id="GO:0009249">
    <property type="term" value="P:protein lipoylation"/>
    <property type="evidence" value="ECO:0007669"/>
    <property type="project" value="TreeGrafter"/>
</dbReference>
<protein>
    <recommendedName>
        <fullName evidence="4">Glycine cleavage system protein H</fullName>
    </recommendedName>
</protein>
<dbReference type="InterPro" id="IPR033753">
    <property type="entry name" value="GCV_H/Fam206"/>
</dbReference>